<gene>
    <name evidence="2" type="ORF">C7435_2433</name>
</gene>
<dbReference type="SUPFAM" id="SSF56935">
    <property type="entry name" value="Porins"/>
    <property type="match status" value="1"/>
</dbReference>
<sequence length="399" mass="42724">MTGHFFASTFLAASTALALATTATAQEADGWEFDGVPSWNDVASGDSFTFRGRVYLDYGDIDFTTGGVRTGYADSEIRTARLGVTGTVSGVGYVAEFDLINDAVAANDVYLAFDAGPVGIKIGHMKTTNSIEELTSSRYITFMERGLGTDLFGLDRRIGVAMLHAGDGYSLSVGAYGGRPGDLTQSVALDDSWAVSARASRAFTVNDATVHLGASVRHLDYGDAGTRIRVRPQTHITDRIVTADFRPGRALGEADSAFLRGLEFAAVNGPFHVTAEWMVQSMDGPASDPDFDTRFVSFGWFLTGETRSYSARSGKFGRTRPTTAISNGGPGAWEIAVRFDRADLDSVAAGELNTITAGLNWYLEDHVRVMANLVDGRLSVPGAANTDVSGAQLRLQWDF</sequence>
<dbReference type="InterPro" id="IPR023614">
    <property type="entry name" value="Porin_dom_sf"/>
</dbReference>
<feature type="signal peptide" evidence="1">
    <location>
        <begin position="1"/>
        <end position="25"/>
    </location>
</feature>
<keyword evidence="1" id="KW-0732">Signal</keyword>
<dbReference type="Gene3D" id="2.40.160.10">
    <property type="entry name" value="Porin"/>
    <property type="match status" value="1"/>
</dbReference>
<evidence type="ECO:0000313" key="3">
    <source>
        <dbReference type="Proteomes" id="UP000273675"/>
    </source>
</evidence>
<organism evidence="2 3">
    <name type="scientific">Maricaulis maris</name>
    <dbReference type="NCBI Taxonomy" id="74318"/>
    <lineage>
        <taxon>Bacteria</taxon>
        <taxon>Pseudomonadati</taxon>
        <taxon>Pseudomonadota</taxon>
        <taxon>Alphaproteobacteria</taxon>
        <taxon>Maricaulales</taxon>
        <taxon>Maricaulaceae</taxon>
        <taxon>Maricaulis</taxon>
    </lineage>
</organism>
<accession>A0A495D4L9</accession>
<dbReference type="RefSeq" id="WP_170150457.1">
    <property type="nucleotide sequence ID" value="NZ_RBIM01000005.1"/>
</dbReference>
<reference evidence="2 3" key="1">
    <citation type="submission" date="2018-10" db="EMBL/GenBank/DDBJ databases">
        <title>Genomic Encyclopedia of Type Strains, Phase IV (KMG-IV): sequencing the most valuable type-strain genomes for metagenomic binning, comparative biology and taxonomic classification.</title>
        <authorList>
            <person name="Goeker M."/>
        </authorList>
    </citation>
    <scope>NUCLEOTIDE SEQUENCE [LARGE SCALE GENOMIC DNA]</scope>
    <source>
        <strain evidence="2 3">DSM 4734</strain>
    </source>
</reference>
<evidence type="ECO:0000256" key="1">
    <source>
        <dbReference type="SAM" id="SignalP"/>
    </source>
</evidence>
<dbReference type="Proteomes" id="UP000273675">
    <property type="component" value="Unassembled WGS sequence"/>
</dbReference>
<comment type="caution">
    <text evidence="2">The sequence shown here is derived from an EMBL/GenBank/DDBJ whole genome shotgun (WGS) entry which is preliminary data.</text>
</comment>
<feature type="chain" id="PRO_5019813612" evidence="1">
    <location>
        <begin position="26"/>
        <end position="399"/>
    </location>
</feature>
<dbReference type="AlphaFoldDB" id="A0A495D4L9"/>
<dbReference type="EMBL" id="RBIM01000005">
    <property type="protein sequence ID" value="RKQ96181.1"/>
    <property type="molecule type" value="Genomic_DNA"/>
</dbReference>
<protein>
    <submittedName>
        <fullName evidence="2">Phosphate-selective porin OprO/OprP</fullName>
    </submittedName>
</protein>
<dbReference type="InterPro" id="IPR010870">
    <property type="entry name" value="Porin_O/P"/>
</dbReference>
<dbReference type="Pfam" id="PF07396">
    <property type="entry name" value="Porin_O_P"/>
    <property type="match status" value="1"/>
</dbReference>
<evidence type="ECO:0000313" key="2">
    <source>
        <dbReference type="EMBL" id="RKQ96181.1"/>
    </source>
</evidence>
<proteinExistence type="predicted"/>
<name>A0A495D4L9_9PROT</name>